<evidence type="ECO:0000313" key="2">
    <source>
        <dbReference type="Proteomes" id="UP000598271"/>
    </source>
</evidence>
<protein>
    <submittedName>
        <fullName evidence="1">Uncharacterized protein</fullName>
    </submittedName>
</protein>
<dbReference type="RefSeq" id="WP_189563845.1">
    <property type="nucleotide sequence ID" value="NZ_BMXF01000001.1"/>
</dbReference>
<dbReference type="AlphaFoldDB" id="A0A8J3D947"/>
<evidence type="ECO:0000313" key="1">
    <source>
        <dbReference type="EMBL" id="GHB63479.1"/>
    </source>
</evidence>
<proteinExistence type="predicted"/>
<dbReference type="Proteomes" id="UP000598271">
    <property type="component" value="Unassembled WGS sequence"/>
</dbReference>
<comment type="caution">
    <text evidence="1">The sequence shown here is derived from an EMBL/GenBank/DDBJ whole genome shotgun (WGS) entry which is preliminary data.</text>
</comment>
<dbReference type="EMBL" id="BMXF01000001">
    <property type="protein sequence ID" value="GHB63479.1"/>
    <property type="molecule type" value="Genomic_DNA"/>
</dbReference>
<keyword evidence="2" id="KW-1185">Reference proteome</keyword>
<organism evidence="1 2">
    <name type="scientific">Persicitalea jodogahamensis</name>
    <dbReference type="NCBI Taxonomy" id="402147"/>
    <lineage>
        <taxon>Bacteria</taxon>
        <taxon>Pseudomonadati</taxon>
        <taxon>Bacteroidota</taxon>
        <taxon>Cytophagia</taxon>
        <taxon>Cytophagales</taxon>
        <taxon>Spirosomataceae</taxon>
        <taxon>Persicitalea</taxon>
    </lineage>
</organism>
<name>A0A8J3D947_9BACT</name>
<gene>
    <name evidence="1" type="ORF">GCM10007390_16640</name>
</gene>
<accession>A0A8J3D947</accession>
<sequence length="62" mass="6415">MNSPDLSTDLSGVSDALSKIDGNLQKAEAKAASNVFPDEPRGDLTVCGFLLLNNLEHGTAVG</sequence>
<reference evidence="1 2" key="1">
    <citation type="journal article" date="2014" name="Int. J. Syst. Evol. Microbiol.">
        <title>Complete genome sequence of Corynebacterium casei LMG S-19264T (=DSM 44701T), isolated from a smear-ripened cheese.</title>
        <authorList>
            <consortium name="US DOE Joint Genome Institute (JGI-PGF)"/>
            <person name="Walter F."/>
            <person name="Albersmeier A."/>
            <person name="Kalinowski J."/>
            <person name="Ruckert C."/>
        </authorList>
    </citation>
    <scope>NUCLEOTIDE SEQUENCE [LARGE SCALE GENOMIC DNA]</scope>
    <source>
        <strain evidence="1 2">KCTC 12866</strain>
    </source>
</reference>